<evidence type="ECO:0000313" key="3">
    <source>
        <dbReference type="EMBL" id="KAF7489908.1"/>
    </source>
</evidence>
<feature type="signal peptide" evidence="2">
    <location>
        <begin position="1"/>
        <end position="24"/>
    </location>
</feature>
<reference evidence="4" key="3">
    <citation type="submission" date="2022-06" db="UniProtKB">
        <authorList>
            <consortium name="EnsemblMetazoa"/>
        </authorList>
    </citation>
    <scope>IDENTIFICATION</scope>
</reference>
<accession>A0A834R9M4</accession>
<dbReference type="EnsemblMetazoa" id="SSS_349s_mrna">
    <property type="protein sequence ID" value="KAF7489908.1"/>
    <property type="gene ID" value="SSS_349"/>
</dbReference>
<proteinExistence type="predicted"/>
<sequence>MSFVPNLILFLWLSINGPPFLILGEESILFKEESAVALNFSHNSYNNETLVRNETLMTKVDESRHSDDDYSIHSSKSDLFILFSSINSIRYWSLDCPIHRSQYLFVNSTLRSYQMQNGISNIATLRTNNNETRLLWYNRQDHQFYHASIVRNIHQNDCDDMIKLENRHRLEFFDNSSDPNKFDALEMTLDDKNRLIFIANLQYNRIDIYPFDDDSLQKNSLILLKSISIEGEPRSVKNIAKYHRLFWIESQTLICQLNYQNLSALNVIRSDSLRHLFEPIALAIDSENNQILVADKKNRIWINDLDLRNNFSMLFESMISPIIELWVKNRMIFLRDHREIQLIDVQDHNHFLEKTILIESQAIFAMNLLQLDNSAQMLDEKIFDQIFYDYQTSVRWHLLLLISIFFSLLILFLVIFKCFHRFKNNLRNSSVREISYDGLESQDSLNKSKSIVDPSRFKRFAVPSSASSRNKRLTANKIRTTQHKSNDIEDLFAPIVENISNPFHDCNSCPEPKICQENALCLATYRANR</sequence>
<evidence type="ECO:0000256" key="1">
    <source>
        <dbReference type="SAM" id="Phobius"/>
    </source>
</evidence>
<dbReference type="SUPFAM" id="SSF63825">
    <property type="entry name" value="YWTD domain"/>
    <property type="match status" value="1"/>
</dbReference>
<keyword evidence="1" id="KW-1133">Transmembrane helix</keyword>
<feature type="transmembrane region" description="Helical" evidence="1">
    <location>
        <begin position="396"/>
        <end position="419"/>
    </location>
</feature>
<dbReference type="OrthoDB" id="10432549at2759"/>
<reference evidence="5" key="1">
    <citation type="journal article" date="2020" name="PLoS Negl. Trop. Dis.">
        <title>High-quality nuclear genome for Sarcoptes scabiei-A critical resource for a neglected parasite.</title>
        <authorList>
            <person name="Korhonen P.K."/>
            <person name="Gasser R.B."/>
            <person name="Ma G."/>
            <person name="Wang T."/>
            <person name="Stroehlein A.J."/>
            <person name="Young N.D."/>
            <person name="Ang C.S."/>
            <person name="Fernando D.D."/>
            <person name="Lu H.C."/>
            <person name="Taylor S."/>
            <person name="Reynolds S.L."/>
            <person name="Mofiz E."/>
            <person name="Najaraj S.H."/>
            <person name="Gowda H."/>
            <person name="Madugundu A."/>
            <person name="Renuse S."/>
            <person name="Holt D."/>
            <person name="Pandey A."/>
            <person name="Papenfuss A.T."/>
            <person name="Fischer K."/>
        </authorList>
    </citation>
    <scope>NUCLEOTIDE SEQUENCE [LARGE SCALE GENOMIC DNA]</scope>
</reference>
<name>A0A834R9M4_SARSC</name>
<dbReference type="Gene3D" id="2.120.10.30">
    <property type="entry name" value="TolB, C-terminal domain"/>
    <property type="match status" value="1"/>
</dbReference>
<keyword evidence="5" id="KW-1185">Reference proteome</keyword>
<keyword evidence="1" id="KW-0472">Membrane</keyword>
<feature type="chain" id="PRO_5038259274" evidence="2">
    <location>
        <begin position="25"/>
        <end position="529"/>
    </location>
</feature>
<dbReference type="EMBL" id="WVUK01000063">
    <property type="protein sequence ID" value="KAF7489908.1"/>
    <property type="molecule type" value="Genomic_DNA"/>
</dbReference>
<gene>
    <name evidence="3" type="ORF">SSS_349</name>
</gene>
<organism evidence="3">
    <name type="scientific">Sarcoptes scabiei</name>
    <name type="common">Itch mite</name>
    <name type="synonym">Acarus scabiei</name>
    <dbReference type="NCBI Taxonomy" id="52283"/>
    <lineage>
        <taxon>Eukaryota</taxon>
        <taxon>Metazoa</taxon>
        <taxon>Ecdysozoa</taxon>
        <taxon>Arthropoda</taxon>
        <taxon>Chelicerata</taxon>
        <taxon>Arachnida</taxon>
        <taxon>Acari</taxon>
        <taxon>Acariformes</taxon>
        <taxon>Sarcoptiformes</taxon>
        <taxon>Astigmata</taxon>
        <taxon>Psoroptidia</taxon>
        <taxon>Sarcoptoidea</taxon>
        <taxon>Sarcoptidae</taxon>
        <taxon>Sarcoptinae</taxon>
        <taxon>Sarcoptes</taxon>
    </lineage>
</organism>
<evidence type="ECO:0000313" key="4">
    <source>
        <dbReference type="EnsemblMetazoa" id="KAF7489908.1"/>
    </source>
</evidence>
<keyword evidence="2" id="KW-0732">Signal</keyword>
<evidence type="ECO:0000256" key="2">
    <source>
        <dbReference type="SAM" id="SignalP"/>
    </source>
</evidence>
<dbReference type="Proteomes" id="UP000070412">
    <property type="component" value="Unassembled WGS sequence"/>
</dbReference>
<reference evidence="3" key="2">
    <citation type="submission" date="2020-01" db="EMBL/GenBank/DDBJ databases">
        <authorList>
            <person name="Korhonen P.K.K."/>
            <person name="Guangxu M.G."/>
            <person name="Wang T.W."/>
            <person name="Stroehlein A.J.S."/>
            <person name="Young N.D."/>
            <person name="Ang C.-S.A."/>
            <person name="Fernando D.W.F."/>
            <person name="Lu H.L."/>
            <person name="Taylor S.T."/>
            <person name="Ehtesham M.E.M."/>
            <person name="Najaraj S.H.N."/>
            <person name="Harsha G.H.G."/>
            <person name="Madugundu A.M."/>
            <person name="Renuse S.R."/>
            <person name="Holt D.H."/>
            <person name="Pandey A.P."/>
            <person name="Papenfuss A.P."/>
            <person name="Gasser R.B.G."/>
            <person name="Fischer K.F."/>
        </authorList>
    </citation>
    <scope>NUCLEOTIDE SEQUENCE</scope>
    <source>
        <strain evidence="3">SSS_KF_BRIS2020</strain>
    </source>
</reference>
<dbReference type="InterPro" id="IPR011042">
    <property type="entry name" value="6-blade_b-propeller_TolB-like"/>
</dbReference>
<protein>
    <submittedName>
        <fullName evidence="3 4">Uncharacterized protein</fullName>
    </submittedName>
</protein>
<dbReference type="AlphaFoldDB" id="A0A834R9M4"/>
<evidence type="ECO:0000313" key="5">
    <source>
        <dbReference type="Proteomes" id="UP000070412"/>
    </source>
</evidence>
<keyword evidence="1" id="KW-0812">Transmembrane</keyword>